<feature type="transmembrane region" description="Helical" evidence="1">
    <location>
        <begin position="371"/>
        <end position="391"/>
    </location>
</feature>
<feature type="transmembrane region" description="Helical" evidence="1">
    <location>
        <begin position="490"/>
        <end position="513"/>
    </location>
</feature>
<organism evidence="3 4">
    <name type="scientific">Microbacterium maritypicum MF109</name>
    <dbReference type="NCBI Taxonomy" id="1333857"/>
    <lineage>
        <taxon>Bacteria</taxon>
        <taxon>Bacillati</taxon>
        <taxon>Actinomycetota</taxon>
        <taxon>Actinomycetes</taxon>
        <taxon>Micrococcales</taxon>
        <taxon>Microbacteriaceae</taxon>
        <taxon>Microbacterium</taxon>
    </lineage>
</organism>
<feature type="transmembrane region" description="Helical" evidence="1">
    <location>
        <begin position="428"/>
        <end position="451"/>
    </location>
</feature>
<feature type="domain" description="Phage tail tape measure protein" evidence="2">
    <location>
        <begin position="104"/>
        <end position="303"/>
    </location>
</feature>
<evidence type="ECO:0000256" key="1">
    <source>
        <dbReference type="SAM" id="Phobius"/>
    </source>
</evidence>
<dbReference type="AlphaFoldDB" id="T5KWP1"/>
<gene>
    <name evidence="3" type="ORF">L687_12465</name>
</gene>
<dbReference type="Pfam" id="PF10145">
    <property type="entry name" value="PhageMin_Tail"/>
    <property type="match status" value="1"/>
</dbReference>
<dbReference type="Proteomes" id="UP000016033">
    <property type="component" value="Unassembled WGS sequence"/>
</dbReference>
<dbReference type="EMBL" id="ATAO01000079">
    <property type="protein sequence ID" value="EQM83426.1"/>
    <property type="molecule type" value="Genomic_DNA"/>
</dbReference>
<reference evidence="3 4" key="1">
    <citation type="journal article" date="2013" name="Genome Announc.">
        <title>Whole-genome sequences of five oyster-associated bacteria show potential for crude oil hydrocarbon degradation.</title>
        <authorList>
            <person name="Chauhan A."/>
            <person name="Green S."/>
            <person name="Pathak A."/>
            <person name="Thomas J."/>
            <person name="Venkatramanan R."/>
        </authorList>
    </citation>
    <scope>NUCLEOTIDE SEQUENCE [LARGE SCALE GENOMIC DNA]</scope>
    <source>
        <strain evidence="3 4">MF109</strain>
    </source>
</reference>
<evidence type="ECO:0000259" key="2">
    <source>
        <dbReference type="Pfam" id="PF10145"/>
    </source>
</evidence>
<dbReference type="PATRIC" id="fig|1333857.3.peg.722"/>
<comment type="caution">
    <text evidence="3">The sequence shown here is derived from an EMBL/GenBank/DDBJ whole genome shotgun (WGS) entry which is preliminary data.</text>
</comment>
<sequence>MGSAEGVELATVWLRMVPTMEGATENVTKALLPGENAAGESGKRAGSEWAAKAKGAIGVAAVGAAIVGTFKGLYEVGSIFDDVTDTIRVGTGAQGEALDGLVQVAKNVGANVPASFDKIGSTVADLNTRLGLSGETLTTVSAQYLEAGRILGEDVDINATSAAFNAFKIEGEGVSSAMDTLFQVSQATGVGINQLASGAQSAAPALQNLGFSFEDSVSLLGSLDKAGLNSQQVMASLSKGLVTLAKDGEEPQAAFQRVTGEMQSFVDKGETAAALDLASQIFGTRGAAQFVGALQSGVVNLDDLQASVGATGDTILGVADETADFSEQWMVFKNRALTALEPVGTAIFNGLGSAMKFVNGLFDDVPDLGAVFGPIIATFGEVASVIWEALAPAFAQIWQAISPLLPVLLDLWMSVSPVMLIFKALEPVLPMLASLFGQLASVIGQALGAALPPIVSLMTTLGGILGTLFEALIPVVTTLVSALFPIIEALIPVVVALLAAFAPLIGALVEALAPILTSVAEIVGMILVPVFNLIATVITALAGVITWLVNTIIVPLFNGFVIPVVKEVGRIFTDVFSGLGSFFEGIWAGIRNTFKGFINFIIDGINGFIGGLNEVGNFVSDVTGGTIDFSIGKIPRLADGATILPRSGGTLAVLAEAGRPESVVDTGLMNQALEEGISGNQPAGVTQHITLKTNDPRLAIRQLGREAQRGLAAS</sequence>
<protein>
    <recommendedName>
        <fullName evidence="2">Phage tail tape measure protein domain-containing protein</fullName>
    </recommendedName>
</protein>
<dbReference type="InterPro" id="IPR010090">
    <property type="entry name" value="Phage_tape_meas"/>
</dbReference>
<evidence type="ECO:0000313" key="4">
    <source>
        <dbReference type="Proteomes" id="UP000016033"/>
    </source>
</evidence>
<keyword evidence="1" id="KW-0472">Membrane</keyword>
<feature type="transmembrane region" description="Helical" evidence="1">
    <location>
        <begin position="463"/>
        <end position="484"/>
    </location>
</feature>
<evidence type="ECO:0000313" key="3">
    <source>
        <dbReference type="EMBL" id="EQM83426.1"/>
    </source>
</evidence>
<keyword evidence="1" id="KW-0812">Transmembrane</keyword>
<name>T5KWP1_MICMQ</name>
<feature type="transmembrane region" description="Helical" evidence="1">
    <location>
        <begin position="525"/>
        <end position="549"/>
    </location>
</feature>
<dbReference type="NCBIfam" id="TIGR01760">
    <property type="entry name" value="tape_meas_TP901"/>
    <property type="match status" value="1"/>
</dbReference>
<feature type="transmembrane region" description="Helical" evidence="1">
    <location>
        <begin position="403"/>
        <end position="422"/>
    </location>
</feature>
<dbReference type="RefSeq" id="WP_021198706.1">
    <property type="nucleotide sequence ID" value="NZ_ATAO01000079.1"/>
</dbReference>
<keyword evidence="1" id="KW-1133">Transmembrane helix</keyword>
<proteinExistence type="predicted"/>
<accession>T5KWP1</accession>